<dbReference type="VEuPathDB" id="FungiDB:EYZ11_002455"/>
<sequence>MDGALGEEHLNFMQWAVSNGVKINGVAPARFPGRRLGMIVTRTIEEGEVMLSVPLAVMLTIDSIPPRFVDRFLGGSSIHGILAAFLTHGDGDTRERLEAWQKTWPSLQEFEDNMPMLWPEHLRASHSVPKSSSRRSVLPPSISGMWNTFKKIPVNMGYETRYQDLLAQQEKRFNDAWGDVLSAFPNTDWKTFTYNWLIVNSRSFYYTSPGKGEPEDWNDAIALVPFADYFNHEDDAACGVNFDGRTYTFTATRRYEPGEEVYMSYGPHSNDFLLVEYGFYLDVNASDSIYLDDIIFQSLTAEQKKELVLREYFGNYEVTAEGVSSNVELVACLKYMSLRDWRKYILGQSDRNVDPQKTAGIICDWIRTYLTESEVTIKSIQNAMDNMPVASGNAAISAKQERERLNMVLGRWIQIRHLCGKALKSVGPTSA</sequence>
<dbReference type="EMBL" id="QUQM01000003">
    <property type="protein sequence ID" value="KAA8648199.1"/>
    <property type="molecule type" value="Genomic_DNA"/>
</dbReference>
<evidence type="ECO:0000313" key="2">
    <source>
        <dbReference type="EMBL" id="KAA8648199.1"/>
    </source>
</evidence>
<dbReference type="OrthoDB" id="341421at2759"/>
<dbReference type="PANTHER" id="PTHR13271:SF137">
    <property type="entry name" value="SET DOMAIN-CONTAINING PROTEIN"/>
    <property type="match status" value="1"/>
</dbReference>
<gene>
    <name evidence="2" type="ORF">ATNIH1004_004082</name>
</gene>
<dbReference type="Proteomes" id="UP000324241">
    <property type="component" value="Unassembled WGS sequence"/>
</dbReference>
<comment type="caution">
    <text evidence="2">The sequence shown here is derived from an EMBL/GenBank/DDBJ whole genome shotgun (WGS) entry which is preliminary data.</text>
</comment>
<feature type="domain" description="SET" evidence="1">
    <location>
        <begin position="24"/>
        <end position="266"/>
    </location>
</feature>
<dbReference type="AlphaFoldDB" id="A0A5M9MUA5"/>
<dbReference type="SUPFAM" id="SSF82199">
    <property type="entry name" value="SET domain"/>
    <property type="match status" value="1"/>
</dbReference>
<dbReference type="RefSeq" id="XP_033427560.1">
    <property type="nucleotide sequence ID" value="XM_033568754.1"/>
</dbReference>
<dbReference type="InterPro" id="IPR001214">
    <property type="entry name" value="SET_dom"/>
</dbReference>
<evidence type="ECO:0000313" key="3">
    <source>
        <dbReference type="Proteomes" id="UP000324241"/>
    </source>
</evidence>
<dbReference type="InterPro" id="IPR044429">
    <property type="entry name" value="SETD4_SET"/>
</dbReference>
<dbReference type="PROSITE" id="PS50280">
    <property type="entry name" value="SET"/>
    <property type="match status" value="1"/>
</dbReference>
<proteinExistence type="predicted"/>
<organism evidence="2 3">
    <name type="scientific">Aspergillus tanneri</name>
    <dbReference type="NCBI Taxonomy" id="1220188"/>
    <lineage>
        <taxon>Eukaryota</taxon>
        <taxon>Fungi</taxon>
        <taxon>Dikarya</taxon>
        <taxon>Ascomycota</taxon>
        <taxon>Pezizomycotina</taxon>
        <taxon>Eurotiomycetes</taxon>
        <taxon>Eurotiomycetidae</taxon>
        <taxon>Eurotiales</taxon>
        <taxon>Aspergillaceae</taxon>
        <taxon>Aspergillus</taxon>
        <taxon>Aspergillus subgen. Circumdati</taxon>
    </lineage>
</organism>
<dbReference type="CDD" id="cd19177">
    <property type="entry name" value="SET_SETD4"/>
    <property type="match status" value="1"/>
</dbReference>
<dbReference type="PANTHER" id="PTHR13271">
    <property type="entry name" value="UNCHARACTERIZED PUTATIVE METHYLTRANSFERASE"/>
    <property type="match status" value="1"/>
</dbReference>
<dbReference type="GO" id="GO:0016279">
    <property type="term" value="F:protein-lysine N-methyltransferase activity"/>
    <property type="evidence" value="ECO:0007669"/>
    <property type="project" value="InterPro"/>
</dbReference>
<reference evidence="2 3" key="1">
    <citation type="submission" date="2019-08" db="EMBL/GenBank/DDBJ databases">
        <title>The genome sequence of a newly discovered highly antifungal drug resistant Aspergillus species, Aspergillus tanneri NIH 1004.</title>
        <authorList>
            <person name="Mounaud S."/>
            <person name="Singh I."/>
            <person name="Joardar V."/>
            <person name="Pakala S."/>
            <person name="Pakala S."/>
            <person name="Venepally P."/>
            <person name="Chung J.K."/>
            <person name="Losada L."/>
            <person name="Nierman W.C."/>
        </authorList>
    </citation>
    <scope>NUCLEOTIDE SEQUENCE [LARGE SCALE GENOMIC DNA]</scope>
    <source>
        <strain evidence="2 3">NIH1004</strain>
    </source>
</reference>
<evidence type="ECO:0000259" key="1">
    <source>
        <dbReference type="PROSITE" id="PS50280"/>
    </source>
</evidence>
<dbReference type="Gene3D" id="3.90.1410.10">
    <property type="entry name" value="set domain protein methyltransferase, domain 1"/>
    <property type="match status" value="1"/>
</dbReference>
<name>A0A5M9MUA5_9EURO</name>
<dbReference type="GeneID" id="54326784"/>
<accession>A0A5M9MUA5</accession>
<dbReference type="Pfam" id="PF00856">
    <property type="entry name" value="SET"/>
    <property type="match status" value="1"/>
</dbReference>
<dbReference type="InterPro" id="IPR046341">
    <property type="entry name" value="SET_dom_sf"/>
</dbReference>
<dbReference type="InterPro" id="IPR050600">
    <property type="entry name" value="SETD3_SETD6_MTase"/>
</dbReference>
<protein>
    <recommendedName>
        <fullName evidence="1">SET domain-containing protein</fullName>
    </recommendedName>
</protein>